<reference evidence="2 3" key="1">
    <citation type="journal article" date="2024" name="G3 (Bethesda)">
        <title>Genome assembly of Hibiscus sabdariffa L. provides insights into metabolisms of medicinal natural products.</title>
        <authorList>
            <person name="Kim T."/>
        </authorList>
    </citation>
    <scope>NUCLEOTIDE SEQUENCE [LARGE SCALE GENOMIC DNA]</scope>
    <source>
        <strain evidence="2">TK-2024</strain>
        <tissue evidence="2">Old leaves</tissue>
    </source>
</reference>
<evidence type="ECO:0000313" key="3">
    <source>
        <dbReference type="Proteomes" id="UP001472677"/>
    </source>
</evidence>
<evidence type="ECO:0000256" key="1">
    <source>
        <dbReference type="SAM" id="MobiDB-lite"/>
    </source>
</evidence>
<dbReference type="Proteomes" id="UP001472677">
    <property type="component" value="Unassembled WGS sequence"/>
</dbReference>
<feature type="compositionally biased region" description="Basic residues" evidence="1">
    <location>
        <begin position="86"/>
        <end position="100"/>
    </location>
</feature>
<feature type="region of interest" description="Disordered" evidence="1">
    <location>
        <begin position="84"/>
        <end position="111"/>
    </location>
</feature>
<comment type="caution">
    <text evidence="2">The sequence shown here is derived from an EMBL/GenBank/DDBJ whole genome shotgun (WGS) entry which is preliminary data.</text>
</comment>
<gene>
    <name evidence="2" type="ORF">V6N12_066702</name>
</gene>
<name>A0ABR2BDH2_9ROSI</name>
<dbReference type="EMBL" id="JBBPBM010000129">
    <property type="protein sequence ID" value="KAK8505174.1"/>
    <property type="molecule type" value="Genomic_DNA"/>
</dbReference>
<organism evidence="2 3">
    <name type="scientific">Hibiscus sabdariffa</name>
    <name type="common">roselle</name>
    <dbReference type="NCBI Taxonomy" id="183260"/>
    <lineage>
        <taxon>Eukaryota</taxon>
        <taxon>Viridiplantae</taxon>
        <taxon>Streptophyta</taxon>
        <taxon>Embryophyta</taxon>
        <taxon>Tracheophyta</taxon>
        <taxon>Spermatophyta</taxon>
        <taxon>Magnoliopsida</taxon>
        <taxon>eudicotyledons</taxon>
        <taxon>Gunneridae</taxon>
        <taxon>Pentapetalae</taxon>
        <taxon>rosids</taxon>
        <taxon>malvids</taxon>
        <taxon>Malvales</taxon>
        <taxon>Malvaceae</taxon>
        <taxon>Malvoideae</taxon>
        <taxon>Hibiscus</taxon>
    </lineage>
</organism>
<proteinExistence type="predicted"/>
<accession>A0ABR2BDH2</accession>
<sequence>MVEQRYVPEVARQESVPVKQVSASMVTPDLLVVLKDKAKLHGCKANDNMEAMSSLDVVSVSDHVQESRLPREASKGVANLMQSLKQAKKSAKKGKKKGKKGTPAILQNSSP</sequence>
<keyword evidence="3" id="KW-1185">Reference proteome</keyword>
<protein>
    <submittedName>
        <fullName evidence="2">Uncharacterized protein</fullName>
    </submittedName>
</protein>
<evidence type="ECO:0000313" key="2">
    <source>
        <dbReference type="EMBL" id="KAK8505174.1"/>
    </source>
</evidence>